<dbReference type="InterPro" id="IPR029058">
    <property type="entry name" value="AB_hydrolase_fold"/>
</dbReference>
<accession>A0ABV5PP28</accession>
<protein>
    <submittedName>
        <fullName evidence="2">Alpha/beta fold hydrolase</fullName>
    </submittedName>
</protein>
<reference evidence="2 3" key="1">
    <citation type="submission" date="2024-09" db="EMBL/GenBank/DDBJ databases">
        <authorList>
            <person name="Sun Q."/>
            <person name="Mori K."/>
        </authorList>
    </citation>
    <scope>NUCLEOTIDE SEQUENCE [LARGE SCALE GENOMIC DNA]</scope>
    <source>
        <strain evidence="2 3">JCM 4362</strain>
    </source>
</reference>
<dbReference type="Proteomes" id="UP001589718">
    <property type="component" value="Unassembled WGS sequence"/>
</dbReference>
<keyword evidence="3" id="KW-1185">Reference proteome</keyword>
<gene>
    <name evidence="2" type="ORF">ACFFTU_33290</name>
</gene>
<dbReference type="SUPFAM" id="SSF53474">
    <property type="entry name" value="alpha/beta-Hydrolases"/>
    <property type="match status" value="1"/>
</dbReference>
<organism evidence="2 3">
    <name type="scientific">Streptomyces cremeus</name>
    <dbReference type="NCBI Taxonomy" id="66881"/>
    <lineage>
        <taxon>Bacteria</taxon>
        <taxon>Bacillati</taxon>
        <taxon>Actinomycetota</taxon>
        <taxon>Actinomycetes</taxon>
        <taxon>Kitasatosporales</taxon>
        <taxon>Streptomycetaceae</taxon>
        <taxon>Streptomyces</taxon>
    </lineage>
</organism>
<dbReference type="EMBL" id="JBHMCR010000024">
    <property type="protein sequence ID" value="MFB9524819.1"/>
    <property type="molecule type" value="Genomic_DNA"/>
</dbReference>
<dbReference type="InterPro" id="IPR050228">
    <property type="entry name" value="Carboxylesterase_BioH"/>
</dbReference>
<dbReference type="GO" id="GO:0016787">
    <property type="term" value="F:hydrolase activity"/>
    <property type="evidence" value="ECO:0007669"/>
    <property type="project" value="UniProtKB-KW"/>
</dbReference>
<dbReference type="RefSeq" id="WP_380837941.1">
    <property type="nucleotide sequence ID" value="NZ_JBHMCR010000024.1"/>
</dbReference>
<sequence>MPELALPAPAFARTVRGRTGPGLLLAHGAGGGVEANYGPLLDRLAAEHRVVGVDYPGTGDTPRSTRPLLLDDLADQLVSAATAEGLDTFAVLGYSLGTAVAVRAAARHPERVTALVLTAPVARPSARLRLHAELWRDLHASGAHVELARFLVPLALGASALEALSEDELDAVVRETARTLPPGSADHADLVTRIDVRQDLARVSVPTLVLSTTEDLLVSPDLHRATAAAIPAAEFAELPTGHLPFAENPDAWLDRITEFLNRRGATG</sequence>
<dbReference type="PRINTS" id="PR00111">
    <property type="entry name" value="ABHYDROLASE"/>
</dbReference>
<dbReference type="PANTHER" id="PTHR43194">
    <property type="entry name" value="HYDROLASE ALPHA/BETA FOLD FAMILY"/>
    <property type="match status" value="1"/>
</dbReference>
<comment type="caution">
    <text evidence="2">The sequence shown here is derived from an EMBL/GenBank/DDBJ whole genome shotgun (WGS) entry which is preliminary data.</text>
</comment>
<name>A0ABV5PP28_STRCM</name>
<evidence type="ECO:0000313" key="2">
    <source>
        <dbReference type="EMBL" id="MFB9524819.1"/>
    </source>
</evidence>
<evidence type="ECO:0000313" key="3">
    <source>
        <dbReference type="Proteomes" id="UP001589718"/>
    </source>
</evidence>
<dbReference type="PANTHER" id="PTHR43194:SF2">
    <property type="entry name" value="PEROXISOMAL MEMBRANE PROTEIN LPX1"/>
    <property type="match status" value="1"/>
</dbReference>
<dbReference type="Pfam" id="PF00561">
    <property type="entry name" value="Abhydrolase_1"/>
    <property type="match status" value="1"/>
</dbReference>
<evidence type="ECO:0000259" key="1">
    <source>
        <dbReference type="Pfam" id="PF00561"/>
    </source>
</evidence>
<dbReference type="InterPro" id="IPR000073">
    <property type="entry name" value="AB_hydrolase_1"/>
</dbReference>
<dbReference type="Gene3D" id="3.40.50.1820">
    <property type="entry name" value="alpha/beta hydrolase"/>
    <property type="match status" value="1"/>
</dbReference>
<keyword evidence="2" id="KW-0378">Hydrolase</keyword>
<feature type="domain" description="AB hydrolase-1" evidence="1">
    <location>
        <begin position="23"/>
        <end position="249"/>
    </location>
</feature>
<proteinExistence type="predicted"/>